<name>A0A162LS53_CORDF</name>
<dbReference type="STRING" id="1081108.A0A162LS53"/>
<dbReference type="AlphaFoldDB" id="A0A162LS53"/>
<dbReference type="InterPro" id="IPR007361">
    <property type="entry name" value="DUF427"/>
</dbReference>
<keyword evidence="3" id="KW-1185">Reference proteome</keyword>
<gene>
    <name evidence="2" type="ORF">LEL_06852</name>
</gene>
<reference evidence="2 3" key="1">
    <citation type="journal article" date="2016" name="Genome Biol. Evol.">
        <title>Divergent and convergent evolution of fungal pathogenicity.</title>
        <authorList>
            <person name="Shang Y."/>
            <person name="Xiao G."/>
            <person name="Zheng P."/>
            <person name="Cen K."/>
            <person name="Zhan S."/>
            <person name="Wang C."/>
        </authorList>
    </citation>
    <scope>NUCLEOTIDE SEQUENCE [LARGE SCALE GENOMIC DNA]</scope>
    <source>
        <strain evidence="2 3">RCEF 1005</strain>
    </source>
</reference>
<dbReference type="EMBL" id="AZHF01000005">
    <property type="protein sequence ID" value="OAA74864.1"/>
    <property type="molecule type" value="Genomic_DNA"/>
</dbReference>
<comment type="caution">
    <text evidence="2">The sequence shown here is derived from an EMBL/GenBank/DDBJ whole genome shotgun (WGS) entry which is preliminary data.</text>
</comment>
<dbReference type="OrthoDB" id="18996at2759"/>
<dbReference type="Pfam" id="PF04248">
    <property type="entry name" value="NTP_transf_9"/>
    <property type="match status" value="1"/>
</dbReference>
<sequence length="213" mass="24371">MNVQSFPRPPLLERTSRHLQIKYKGELIADTTEAYWVLETHHPPTYYLPPSSVKVPLAKTGRKTWCEWKGMATYFSLRLGGLEDVGNRIWTYEAPTAGFEPIRGFLSFYAGPWDCFVDGEQVVPQPGDFYGGWVTAELQGIVKGRTGNLDPVVGCDASREWRGVRNSSLAVTNHGQIWHYLDYLVPYFTRCAFMMRWRLMACWSTLLLNLAKI</sequence>
<feature type="domain" description="DUF427" evidence="1">
    <location>
        <begin position="20"/>
        <end position="110"/>
    </location>
</feature>
<evidence type="ECO:0000259" key="1">
    <source>
        <dbReference type="Pfam" id="PF04248"/>
    </source>
</evidence>
<dbReference type="Gene3D" id="2.170.150.40">
    <property type="entry name" value="Domain of unknown function (DUF427)"/>
    <property type="match status" value="1"/>
</dbReference>
<dbReference type="InterPro" id="IPR038694">
    <property type="entry name" value="DUF427_sf"/>
</dbReference>
<accession>A0A162LS53</accession>
<dbReference type="Proteomes" id="UP000076881">
    <property type="component" value="Unassembled WGS sequence"/>
</dbReference>
<evidence type="ECO:0000313" key="3">
    <source>
        <dbReference type="Proteomes" id="UP000076881"/>
    </source>
</evidence>
<dbReference type="PANTHER" id="PTHR43058:SF1">
    <property type="entry name" value="DUF427 DOMAIN-CONTAINING PROTEIN"/>
    <property type="match status" value="1"/>
</dbReference>
<dbReference type="PANTHER" id="PTHR43058">
    <property type="entry name" value="SLR0655 PROTEIN"/>
    <property type="match status" value="1"/>
</dbReference>
<proteinExistence type="predicted"/>
<evidence type="ECO:0000313" key="2">
    <source>
        <dbReference type="EMBL" id="OAA74864.1"/>
    </source>
</evidence>
<organism evidence="2 3">
    <name type="scientific">Akanthomyces lecanii RCEF 1005</name>
    <dbReference type="NCBI Taxonomy" id="1081108"/>
    <lineage>
        <taxon>Eukaryota</taxon>
        <taxon>Fungi</taxon>
        <taxon>Dikarya</taxon>
        <taxon>Ascomycota</taxon>
        <taxon>Pezizomycotina</taxon>
        <taxon>Sordariomycetes</taxon>
        <taxon>Hypocreomycetidae</taxon>
        <taxon>Hypocreales</taxon>
        <taxon>Cordycipitaceae</taxon>
        <taxon>Akanthomyces</taxon>
        <taxon>Cordyceps confragosa</taxon>
    </lineage>
</organism>
<protein>
    <recommendedName>
        <fullName evidence="1">DUF427 domain-containing protein</fullName>
    </recommendedName>
</protein>